<keyword evidence="2" id="KW-1185">Reference proteome</keyword>
<evidence type="ECO:0000313" key="2">
    <source>
        <dbReference type="Proteomes" id="UP000216885"/>
    </source>
</evidence>
<reference evidence="1 2" key="1">
    <citation type="submission" date="2017-05" db="EMBL/GenBank/DDBJ databases">
        <title>Complete and WGS of Bordetella genogroups.</title>
        <authorList>
            <person name="Spilker T."/>
            <person name="LiPuma J."/>
        </authorList>
    </citation>
    <scope>NUCLEOTIDE SEQUENCE [LARGE SCALE GENOMIC DNA]</scope>
    <source>
        <strain evidence="1 2">AU9919</strain>
    </source>
</reference>
<dbReference type="EMBL" id="NEVQ01000003">
    <property type="protein sequence ID" value="OZI64919.1"/>
    <property type="molecule type" value="Genomic_DNA"/>
</dbReference>
<proteinExistence type="predicted"/>
<dbReference type="Proteomes" id="UP000216885">
    <property type="component" value="Unassembled WGS sequence"/>
</dbReference>
<accession>A0A261USQ3</accession>
<dbReference type="Gene3D" id="1.10.260.40">
    <property type="entry name" value="lambda repressor-like DNA-binding domains"/>
    <property type="match status" value="1"/>
</dbReference>
<name>A0A261USQ3_9BORD</name>
<gene>
    <name evidence="1" type="ORF">CAL20_02795</name>
</gene>
<dbReference type="GO" id="GO:0003677">
    <property type="term" value="F:DNA binding"/>
    <property type="evidence" value="ECO:0007669"/>
    <property type="project" value="InterPro"/>
</dbReference>
<evidence type="ECO:0000313" key="1">
    <source>
        <dbReference type="EMBL" id="OZI64919.1"/>
    </source>
</evidence>
<sequence length="74" mass="8520">MIALGYPVKSDAQIRQWRTRHEGRVPSPENCVGLELATCGAIRRQDLRQDWMRVWPELAGDKQTRLQNSLEAES</sequence>
<protein>
    <submittedName>
        <fullName evidence="1">Uncharacterized protein</fullName>
    </submittedName>
</protein>
<dbReference type="InterPro" id="IPR010982">
    <property type="entry name" value="Lambda_DNA-bd_dom_sf"/>
</dbReference>
<dbReference type="AlphaFoldDB" id="A0A261USQ3"/>
<comment type="caution">
    <text evidence="1">The sequence shown here is derived from an EMBL/GenBank/DDBJ whole genome shotgun (WGS) entry which is preliminary data.</text>
</comment>
<organism evidence="1 2">
    <name type="scientific">Bordetella genomosp. 4</name>
    <dbReference type="NCBI Taxonomy" id="463044"/>
    <lineage>
        <taxon>Bacteria</taxon>
        <taxon>Pseudomonadati</taxon>
        <taxon>Pseudomonadota</taxon>
        <taxon>Betaproteobacteria</taxon>
        <taxon>Burkholderiales</taxon>
        <taxon>Alcaligenaceae</taxon>
        <taxon>Bordetella</taxon>
    </lineage>
</organism>